<evidence type="ECO:0000313" key="3">
    <source>
        <dbReference type="Proteomes" id="UP000197097"/>
    </source>
</evidence>
<dbReference type="SUPFAM" id="SSF51556">
    <property type="entry name" value="Metallo-dependent hydrolases"/>
    <property type="match status" value="1"/>
</dbReference>
<feature type="domain" description="Amidohydrolase 3" evidence="1">
    <location>
        <begin position="435"/>
        <end position="565"/>
    </location>
</feature>
<keyword evidence="2" id="KW-0378">Hydrolase</keyword>
<reference evidence="2 3" key="1">
    <citation type="journal article" date="2002" name="Int. J. Syst. Evol. Microbiol.">
        <title>Sphingopyxis witflariensis sp. nov., isolated from activated sludge.</title>
        <authorList>
            <person name="Kampfer P."/>
            <person name="Witzenberger R."/>
            <person name="Denner E.B."/>
            <person name="Busse H.J."/>
            <person name="Neef A."/>
        </authorList>
    </citation>
    <scope>NUCLEOTIDE SEQUENCE [LARGE SCALE GENOMIC DNA]</scope>
    <source>
        <strain evidence="2 3">DSM 14551</strain>
    </source>
</reference>
<accession>A0A246JNM2</accession>
<evidence type="ECO:0000313" key="2">
    <source>
        <dbReference type="EMBL" id="OWQ94226.1"/>
    </source>
</evidence>
<dbReference type="PANTHER" id="PTHR11647:SF1">
    <property type="entry name" value="COLLAPSIN RESPONSE MEDIATOR PROTEIN"/>
    <property type="match status" value="1"/>
</dbReference>
<sequence length="602" mass="66019">MPTIMSSNTERWENGMPKFDTLIKGGTIVDGTGSPRFVGDIGIKDGIITDIGAGISGDASDVIDGTGKIVAPGVIDAHTHYDAQLHWDPYATNSGWHGTTTIGVGNCGFGFAPCHPQDRERYMQMMETTEQVPVNAMRTALGWDWVSFPEWIEHLKRVPKGVNVASYVPLNPLLIYVMGLEAAKSRPATAEERERMKQELHAAMDAGAIGFGFSYQGEHNTHIDCDGTPMPSDTMSREDILALAEVLRERGEGSIQALVDTPGARFGEIALEVARVSGRPVLHNVVIVNDFLPTYHEEVLALVDKAREEGLEIFTQTLTTRGWNEFKPMDWDIWNIIPEFREFTFAGDRAAKVAKAADEDYRTRLRNVYRPELLAPAGGPLEHYVLNDACGVAPWNQYEGKSVGEIAAAVGNRPTIDVFMDIVVDTNADSDFLVAEGMSFDDEKVAQVLKHPFTIPGTSDGGAHVKFWAGGQYSTDAIIWMVRETGLMTLEEMHYKLSAVPAEVLGLHNRGTLAAGQAADLFIYDYEALDYPRLKYEIAHDLPDGDWRRVCKPQGIERVMVNGETTFVNGTECTGATPGRLVGSGGADMDEQLMHPMAIAAE</sequence>
<name>A0A246JNM2_9SPHN</name>
<dbReference type="Gene3D" id="2.30.40.10">
    <property type="entry name" value="Urease, subunit C, domain 1"/>
    <property type="match status" value="1"/>
</dbReference>
<comment type="caution">
    <text evidence="2">The sequence shown here is derived from an EMBL/GenBank/DDBJ whole genome shotgun (WGS) entry which is preliminary data.</text>
</comment>
<dbReference type="PANTHER" id="PTHR11647">
    <property type="entry name" value="HYDRANTOINASE/DIHYDROPYRIMIDINASE FAMILY MEMBER"/>
    <property type="match status" value="1"/>
</dbReference>
<evidence type="ECO:0000259" key="1">
    <source>
        <dbReference type="Pfam" id="PF07969"/>
    </source>
</evidence>
<dbReference type="Pfam" id="PF07969">
    <property type="entry name" value="Amidohydro_3"/>
    <property type="match status" value="2"/>
</dbReference>
<dbReference type="InterPro" id="IPR011059">
    <property type="entry name" value="Metal-dep_hydrolase_composite"/>
</dbReference>
<protein>
    <submittedName>
        <fullName evidence="2">Amidohydrolase</fullName>
    </submittedName>
</protein>
<dbReference type="AlphaFoldDB" id="A0A246JNM2"/>
<dbReference type="SUPFAM" id="SSF51338">
    <property type="entry name" value="Composite domain of metallo-dependent hydrolases"/>
    <property type="match status" value="1"/>
</dbReference>
<dbReference type="EMBL" id="NISJ01000010">
    <property type="protein sequence ID" value="OWQ94226.1"/>
    <property type="molecule type" value="Genomic_DNA"/>
</dbReference>
<organism evidence="2 3">
    <name type="scientific">Sphingopyxis witflariensis</name>
    <dbReference type="NCBI Taxonomy" id="173675"/>
    <lineage>
        <taxon>Bacteria</taxon>
        <taxon>Pseudomonadati</taxon>
        <taxon>Pseudomonadota</taxon>
        <taxon>Alphaproteobacteria</taxon>
        <taxon>Sphingomonadales</taxon>
        <taxon>Sphingomonadaceae</taxon>
        <taxon>Sphingopyxis</taxon>
    </lineage>
</organism>
<dbReference type="Proteomes" id="UP000197097">
    <property type="component" value="Unassembled WGS sequence"/>
</dbReference>
<dbReference type="Gene3D" id="3.20.20.140">
    <property type="entry name" value="Metal-dependent hydrolases"/>
    <property type="match status" value="2"/>
</dbReference>
<proteinExistence type="predicted"/>
<keyword evidence="3" id="KW-1185">Reference proteome</keyword>
<dbReference type="GO" id="GO:0005829">
    <property type="term" value="C:cytosol"/>
    <property type="evidence" value="ECO:0007669"/>
    <property type="project" value="TreeGrafter"/>
</dbReference>
<dbReference type="InterPro" id="IPR013108">
    <property type="entry name" value="Amidohydro_3"/>
</dbReference>
<dbReference type="InterPro" id="IPR032466">
    <property type="entry name" value="Metal_Hydrolase"/>
</dbReference>
<gene>
    <name evidence="2" type="ORF">CDQ91_16475</name>
</gene>
<dbReference type="GO" id="GO:0016812">
    <property type="term" value="F:hydrolase activity, acting on carbon-nitrogen (but not peptide) bonds, in cyclic amides"/>
    <property type="evidence" value="ECO:0007669"/>
    <property type="project" value="TreeGrafter"/>
</dbReference>
<feature type="domain" description="Amidohydrolase 3" evidence="1">
    <location>
        <begin position="61"/>
        <end position="213"/>
    </location>
</feature>
<dbReference type="InterPro" id="IPR050378">
    <property type="entry name" value="Metallo-dep_Hydrolases_sf"/>
</dbReference>